<dbReference type="SUPFAM" id="SSF51735">
    <property type="entry name" value="NAD(P)-binding Rossmann-fold domains"/>
    <property type="match status" value="1"/>
</dbReference>
<dbReference type="PANTHER" id="PTHR43677:SF4">
    <property type="entry name" value="QUINONE OXIDOREDUCTASE-LIKE PROTEIN 2"/>
    <property type="match status" value="1"/>
</dbReference>
<dbReference type="InterPro" id="IPR011032">
    <property type="entry name" value="GroES-like_sf"/>
</dbReference>
<reference evidence="2 3" key="1">
    <citation type="submission" date="2024-10" db="EMBL/GenBank/DDBJ databases">
        <title>The Natural Products Discovery Center: Release of the First 8490 Sequenced Strains for Exploring Actinobacteria Biosynthetic Diversity.</title>
        <authorList>
            <person name="Kalkreuter E."/>
            <person name="Kautsar S.A."/>
            <person name="Yang D."/>
            <person name="Bader C.D."/>
            <person name="Teijaro C.N."/>
            <person name="Fluegel L."/>
            <person name="Davis C.M."/>
            <person name="Simpson J.R."/>
            <person name="Lauterbach L."/>
            <person name="Steele A.D."/>
            <person name="Gui C."/>
            <person name="Meng S."/>
            <person name="Li G."/>
            <person name="Viehrig K."/>
            <person name="Ye F."/>
            <person name="Su P."/>
            <person name="Kiefer A.F."/>
            <person name="Nichols A."/>
            <person name="Cepeda A.J."/>
            <person name="Yan W."/>
            <person name="Fan B."/>
            <person name="Jiang Y."/>
            <person name="Adhikari A."/>
            <person name="Zheng C.-J."/>
            <person name="Schuster L."/>
            <person name="Cowan T.M."/>
            <person name="Smanski M.J."/>
            <person name="Chevrette M.G."/>
            <person name="De Carvalho L.P.S."/>
            <person name="Shen B."/>
        </authorList>
    </citation>
    <scope>NUCLEOTIDE SEQUENCE [LARGE SCALE GENOMIC DNA]</scope>
    <source>
        <strain evidence="2 3">NPDC050545</strain>
    </source>
</reference>
<keyword evidence="3" id="KW-1185">Reference proteome</keyword>
<dbReference type="RefSeq" id="WP_397081227.1">
    <property type="nucleotide sequence ID" value="NZ_JBITGY010000003.1"/>
</dbReference>
<evidence type="ECO:0000313" key="2">
    <source>
        <dbReference type="EMBL" id="MFI6497966.1"/>
    </source>
</evidence>
<proteinExistence type="predicted"/>
<dbReference type="InterPro" id="IPR020843">
    <property type="entry name" value="ER"/>
</dbReference>
<sequence length="306" mass="31386">MRALIVDPDAPASLRLATAPEPQPAPHQALLEIRHISLNRGEVAFASRQPAGTIHGYDAAGIVVRPAADGTGPAAGARVAAFGPHAWAQRMAADTTAMAEVPARVDLAHAAALPMAGLTALRTLRTQPILGRRVLITGAAGGVGRYAVQLAAIGGAHVIASVGSAERGSGLAELGAHEVVIGLQGVDQPVDLILDNVGGPQLAAAWDLLAPGGSVQNIGWASGEPAVFAPYSLFHIGPPKTLSTFGDTRRPGPDLGTLLNFAAAGRLSPEVHWRGSWERLTEAAQALLDRRIAGKAVLDVEPASSD</sequence>
<dbReference type="PANTHER" id="PTHR43677">
    <property type="entry name" value="SHORT-CHAIN DEHYDROGENASE/REDUCTASE"/>
    <property type="match status" value="1"/>
</dbReference>
<evidence type="ECO:0000259" key="1">
    <source>
        <dbReference type="SMART" id="SM00829"/>
    </source>
</evidence>
<dbReference type="Pfam" id="PF00107">
    <property type="entry name" value="ADH_zinc_N"/>
    <property type="match status" value="1"/>
</dbReference>
<gene>
    <name evidence="2" type="ORF">ACIBG2_11300</name>
</gene>
<dbReference type="Gene3D" id="3.40.50.720">
    <property type="entry name" value="NAD(P)-binding Rossmann-like Domain"/>
    <property type="match status" value="1"/>
</dbReference>
<dbReference type="EMBL" id="JBITGY010000003">
    <property type="protein sequence ID" value="MFI6497966.1"/>
    <property type="molecule type" value="Genomic_DNA"/>
</dbReference>
<feature type="domain" description="Enoyl reductase (ER)" evidence="1">
    <location>
        <begin position="9"/>
        <end position="298"/>
    </location>
</feature>
<organism evidence="2 3">
    <name type="scientific">Nonomuraea typhae</name>
    <dbReference type="NCBI Taxonomy" id="2603600"/>
    <lineage>
        <taxon>Bacteria</taxon>
        <taxon>Bacillati</taxon>
        <taxon>Actinomycetota</taxon>
        <taxon>Actinomycetes</taxon>
        <taxon>Streptosporangiales</taxon>
        <taxon>Streptosporangiaceae</taxon>
        <taxon>Nonomuraea</taxon>
    </lineage>
</organism>
<dbReference type="InterPro" id="IPR051397">
    <property type="entry name" value="Zn-ADH-like_protein"/>
</dbReference>
<protein>
    <submittedName>
        <fullName evidence="2">Zinc-binding dehydrogenase</fullName>
    </submittedName>
</protein>
<dbReference type="SUPFAM" id="SSF50129">
    <property type="entry name" value="GroES-like"/>
    <property type="match status" value="1"/>
</dbReference>
<evidence type="ECO:0000313" key="3">
    <source>
        <dbReference type="Proteomes" id="UP001612741"/>
    </source>
</evidence>
<dbReference type="CDD" id="cd08270">
    <property type="entry name" value="MDR4"/>
    <property type="match status" value="1"/>
</dbReference>
<comment type="caution">
    <text evidence="2">The sequence shown here is derived from an EMBL/GenBank/DDBJ whole genome shotgun (WGS) entry which is preliminary data.</text>
</comment>
<dbReference type="Gene3D" id="3.90.180.10">
    <property type="entry name" value="Medium-chain alcohol dehydrogenases, catalytic domain"/>
    <property type="match status" value="1"/>
</dbReference>
<dbReference type="SMART" id="SM00829">
    <property type="entry name" value="PKS_ER"/>
    <property type="match status" value="1"/>
</dbReference>
<dbReference type="InterPro" id="IPR013149">
    <property type="entry name" value="ADH-like_C"/>
</dbReference>
<dbReference type="InterPro" id="IPR036291">
    <property type="entry name" value="NAD(P)-bd_dom_sf"/>
</dbReference>
<dbReference type="Proteomes" id="UP001612741">
    <property type="component" value="Unassembled WGS sequence"/>
</dbReference>
<name>A0ABW7YQL8_9ACTN</name>
<accession>A0ABW7YQL8</accession>